<reference evidence="3 4" key="1">
    <citation type="submission" date="2018-08" db="EMBL/GenBank/DDBJ databases">
        <title>Genomic investigation of the strawberry pathogen Phytophthora fragariae indicates pathogenicity is determined by transcriptional variation in three key races.</title>
        <authorList>
            <person name="Adams T.M."/>
            <person name="Armitage A.D."/>
            <person name="Sobczyk M.K."/>
            <person name="Bates H.J."/>
            <person name="Dunwell J.M."/>
            <person name="Nellist C.F."/>
            <person name="Harrison R.J."/>
        </authorList>
    </citation>
    <scope>NUCLEOTIDE SEQUENCE [LARGE SCALE GENOMIC DNA]</scope>
    <source>
        <strain evidence="3 4">SCRP333</strain>
    </source>
</reference>
<dbReference type="Gene3D" id="3.30.200.20">
    <property type="entry name" value="Phosphorylase Kinase, domain 1"/>
    <property type="match status" value="1"/>
</dbReference>
<evidence type="ECO:0000313" key="3">
    <source>
        <dbReference type="EMBL" id="KAE9275999.1"/>
    </source>
</evidence>
<feature type="compositionally biased region" description="Low complexity" evidence="1">
    <location>
        <begin position="376"/>
        <end position="391"/>
    </location>
</feature>
<dbReference type="Proteomes" id="UP000434957">
    <property type="component" value="Unassembled WGS sequence"/>
</dbReference>
<feature type="region of interest" description="Disordered" evidence="1">
    <location>
        <begin position="1"/>
        <end position="44"/>
    </location>
</feature>
<accession>A0A6A4BJJ8</accession>
<evidence type="ECO:0000256" key="1">
    <source>
        <dbReference type="SAM" id="MobiDB-lite"/>
    </source>
</evidence>
<feature type="compositionally biased region" description="Polar residues" evidence="1">
    <location>
        <begin position="153"/>
        <end position="169"/>
    </location>
</feature>
<comment type="caution">
    <text evidence="3">The sequence shown here is derived from an EMBL/GenBank/DDBJ whole genome shotgun (WGS) entry which is preliminary data.</text>
</comment>
<feature type="region of interest" description="Disordered" evidence="1">
    <location>
        <begin position="500"/>
        <end position="525"/>
    </location>
</feature>
<evidence type="ECO:0000313" key="4">
    <source>
        <dbReference type="Proteomes" id="UP000434957"/>
    </source>
</evidence>
<name>A0A6A4BJJ8_9STRA</name>
<dbReference type="SUPFAM" id="SSF51430">
    <property type="entry name" value="NAD(P)-linked oxidoreductase"/>
    <property type="match status" value="1"/>
</dbReference>
<dbReference type="InterPro" id="IPR036812">
    <property type="entry name" value="NAD(P)_OxRdtase_dom_sf"/>
</dbReference>
<proteinExistence type="predicted"/>
<dbReference type="PROSITE" id="PS50003">
    <property type="entry name" value="PH_DOMAIN"/>
    <property type="match status" value="1"/>
</dbReference>
<gene>
    <name evidence="3" type="ORF">PR003_g29178</name>
</gene>
<protein>
    <recommendedName>
        <fullName evidence="2">PH domain-containing protein</fullName>
    </recommendedName>
</protein>
<dbReference type="SUPFAM" id="SSF50729">
    <property type="entry name" value="PH domain-like"/>
    <property type="match status" value="1"/>
</dbReference>
<feature type="region of interest" description="Disordered" evidence="1">
    <location>
        <begin position="373"/>
        <end position="407"/>
    </location>
</feature>
<dbReference type="InterPro" id="IPR011993">
    <property type="entry name" value="PH-like_dom_sf"/>
</dbReference>
<dbReference type="Gene3D" id="3.20.20.100">
    <property type="entry name" value="NADP-dependent oxidoreductase domain"/>
    <property type="match status" value="1"/>
</dbReference>
<feature type="non-terminal residue" evidence="3">
    <location>
        <position position="579"/>
    </location>
</feature>
<dbReference type="Gene3D" id="2.30.29.30">
    <property type="entry name" value="Pleckstrin-homology domain (PH domain)/Phosphotyrosine-binding domain (PTB)"/>
    <property type="match status" value="1"/>
</dbReference>
<feature type="region of interest" description="Disordered" evidence="1">
    <location>
        <begin position="153"/>
        <end position="220"/>
    </location>
</feature>
<feature type="region of interest" description="Disordered" evidence="1">
    <location>
        <begin position="243"/>
        <end position="297"/>
    </location>
</feature>
<dbReference type="SMART" id="SM00233">
    <property type="entry name" value="PH"/>
    <property type="match status" value="1"/>
</dbReference>
<dbReference type="SUPFAM" id="SSF56112">
    <property type="entry name" value="Protein kinase-like (PK-like)"/>
    <property type="match status" value="1"/>
</dbReference>
<dbReference type="InterPro" id="IPR011009">
    <property type="entry name" value="Kinase-like_dom_sf"/>
</dbReference>
<dbReference type="AlphaFoldDB" id="A0A6A4BJJ8"/>
<sequence>MMKTGAFSKNCRSEATSRHQRGASREAVEDRQGEARGESGGATPWFMHPTLVTFSKENEIFYSRVARAQELIDPTLARDRQFFVNTSAAQMLVAFSLANDFITLLKSVNAERQKTNLGAVNTKLTPDRVAKLAALDEYLATCNHVDFQNFPVQQQPQHTRDSSPVTQTPPKKPTGRYFKREDRRTVMSQSQPHPSPCHEPEPTPSTPAKPIDLGSPTSATESSACMASPCFSFMFASKCERNGRASSAGSSDLDELGDAPVQQLPPDHKEIPHLDLNKPSTDVTDGMASPLDNTQPLAYQGALSPRQQSGKRYHGGYLQHRVPMAVGLLKSWKRKYFRLREHGLVCYKTQDSATPLFEVKFTAHSVLVLDKSQGDRTSSSSSFSTRPSTGRQAGACADSSEKHRRTSWPIPSSGALVLVLKHVEVTGHQTPAKAVEVPVFLKAEDEADRTAWTECMRYMIEAHKRALFQANLEKGQSDEDTDELMSPAQPLTSADTAMELSAQRGSETSSKEVIKMPRRRRSSGSAVAPDLLPMLNNLVEVETFEAFSAKYLLMKEIGEGSFSIVHRAVNRMTGQVCAV</sequence>
<organism evidence="3 4">
    <name type="scientific">Phytophthora rubi</name>
    <dbReference type="NCBI Taxonomy" id="129364"/>
    <lineage>
        <taxon>Eukaryota</taxon>
        <taxon>Sar</taxon>
        <taxon>Stramenopiles</taxon>
        <taxon>Oomycota</taxon>
        <taxon>Peronosporomycetes</taxon>
        <taxon>Peronosporales</taxon>
        <taxon>Peronosporaceae</taxon>
        <taxon>Phytophthora</taxon>
    </lineage>
</organism>
<feature type="domain" description="PH" evidence="2">
    <location>
        <begin position="311"/>
        <end position="461"/>
    </location>
</feature>
<evidence type="ECO:0000259" key="2">
    <source>
        <dbReference type="PROSITE" id="PS50003"/>
    </source>
</evidence>
<dbReference type="EMBL" id="QXFT01004762">
    <property type="protein sequence ID" value="KAE9275999.1"/>
    <property type="molecule type" value="Genomic_DNA"/>
</dbReference>
<dbReference type="Pfam" id="PF00169">
    <property type="entry name" value="PH"/>
    <property type="match status" value="1"/>
</dbReference>
<dbReference type="InterPro" id="IPR001849">
    <property type="entry name" value="PH_domain"/>
</dbReference>
<feature type="compositionally biased region" description="Basic and acidic residues" evidence="1">
    <location>
        <begin position="11"/>
        <end position="37"/>
    </location>
</feature>
<keyword evidence="4" id="KW-1185">Reference proteome</keyword>
<feature type="compositionally biased region" description="Basic and acidic residues" evidence="1">
    <location>
        <begin position="266"/>
        <end position="276"/>
    </location>
</feature>